<protein>
    <submittedName>
        <fullName evidence="1">Uncharacterized protein</fullName>
    </submittedName>
</protein>
<evidence type="ECO:0000313" key="2">
    <source>
        <dbReference type="Proteomes" id="UP001558613"/>
    </source>
</evidence>
<evidence type="ECO:0000313" key="1">
    <source>
        <dbReference type="EMBL" id="KAL1274478.1"/>
    </source>
</evidence>
<comment type="caution">
    <text evidence="1">The sequence shown here is derived from an EMBL/GenBank/DDBJ whole genome shotgun (WGS) entry which is preliminary data.</text>
</comment>
<name>A0ABR3NCK6_9TELE</name>
<dbReference type="EMBL" id="JAYMGO010000005">
    <property type="protein sequence ID" value="KAL1274478.1"/>
    <property type="molecule type" value="Genomic_DNA"/>
</dbReference>
<organism evidence="1 2">
    <name type="scientific">Cirrhinus molitorella</name>
    <name type="common">mud carp</name>
    <dbReference type="NCBI Taxonomy" id="172907"/>
    <lineage>
        <taxon>Eukaryota</taxon>
        <taxon>Metazoa</taxon>
        <taxon>Chordata</taxon>
        <taxon>Craniata</taxon>
        <taxon>Vertebrata</taxon>
        <taxon>Euteleostomi</taxon>
        <taxon>Actinopterygii</taxon>
        <taxon>Neopterygii</taxon>
        <taxon>Teleostei</taxon>
        <taxon>Ostariophysi</taxon>
        <taxon>Cypriniformes</taxon>
        <taxon>Cyprinidae</taxon>
        <taxon>Labeoninae</taxon>
        <taxon>Labeonini</taxon>
        <taxon>Cirrhinus</taxon>
    </lineage>
</organism>
<sequence length="183" mass="19655">MSFGIQRALHKIHPPSTPPVLFKRLSNPCSPFVLHLSVDYHLSFAESLSVSCRYALDLTTIQLPLLLFSAAVLCPKGEAVLLLCCVNERGCQCCYLGDLQGAVSALNSTGPDTVSAALSAATRLIQSVFGKPSPILDAEVLRIEYLCMSPQASRRLEGWFQSSGSLLLCDVLNRSVELDSGGA</sequence>
<reference evidence="1 2" key="1">
    <citation type="submission" date="2023-09" db="EMBL/GenBank/DDBJ databases">
        <authorList>
            <person name="Wang M."/>
        </authorList>
    </citation>
    <scope>NUCLEOTIDE SEQUENCE [LARGE SCALE GENOMIC DNA]</scope>
    <source>
        <strain evidence="1">GT-2023</strain>
        <tissue evidence="1">Liver</tissue>
    </source>
</reference>
<gene>
    <name evidence="1" type="ORF">QQF64_027292</name>
</gene>
<proteinExistence type="predicted"/>
<accession>A0ABR3NCK6</accession>
<keyword evidence="2" id="KW-1185">Reference proteome</keyword>
<dbReference type="Proteomes" id="UP001558613">
    <property type="component" value="Unassembled WGS sequence"/>
</dbReference>